<reference evidence="2" key="1">
    <citation type="submission" date="2019-08" db="EMBL/GenBank/DDBJ databases">
        <authorList>
            <person name="Kucharzyk K."/>
            <person name="Murdoch R.W."/>
            <person name="Higgins S."/>
            <person name="Loffler F."/>
        </authorList>
    </citation>
    <scope>NUCLEOTIDE SEQUENCE</scope>
</reference>
<keyword evidence="1" id="KW-0175">Coiled coil</keyword>
<dbReference type="Gene3D" id="3.30.2320.30">
    <property type="entry name" value="ATP synthase, E subunit, C-terminal"/>
    <property type="match status" value="1"/>
</dbReference>
<feature type="coiled-coil region" evidence="1">
    <location>
        <begin position="22"/>
        <end position="57"/>
    </location>
</feature>
<dbReference type="InterPro" id="IPR038495">
    <property type="entry name" value="ATPase_E_C"/>
</dbReference>
<sequence>MNKKTNVPAPEPDLSLLLEGIRADAEAKIKTVESQAAEYASAKLRKAAEKAAAIEAEAAQTASVRESSIRAAYETRLRTETRKLELESEERFMRRVLDLAAAEYAKALDGPEYGDRVFAWACEAAIGIGGSEAEIRTSEAEARYLNAEFLARVEQGVFELAGRSIHLSLSKKPFLDRQGLLLESEGGRLCYDNSAPARLARAEGAMRGLIRATLESARSDSPDDFPDQGTGQS</sequence>
<accession>A0A644TUC0</accession>
<name>A0A644TUC0_9ZZZZ</name>
<evidence type="ECO:0000256" key="1">
    <source>
        <dbReference type="SAM" id="Coils"/>
    </source>
</evidence>
<organism evidence="2">
    <name type="scientific">bioreactor metagenome</name>
    <dbReference type="NCBI Taxonomy" id="1076179"/>
    <lineage>
        <taxon>unclassified sequences</taxon>
        <taxon>metagenomes</taxon>
        <taxon>ecological metagenomes</taxon>
    </lineage>
</organism>
<proteinExistence type="predicted"/>
<evidence type="ECO:0000313" key="2">
    <source>
        <dbReference type="EMBL" id="MPL70480.1"/>
    </source>
</evidence>
<dbReference type="EMBL" id="VSSQ01000053">
    <property type="protein sequence ID" value="MPL70480.1"/>
    <property type="molecule type" value="Genomic_DNA"/>
</dbReference>
<protein>
    <submittedName>
        <fullName evidence="2">V-type proton ATPase subunit E</fullName>
    </submittedName>
</protein>
<dbReference type="AlphaFoldDB" id="A0A644TUC0"/>
<gene>
    <name evidence="2" type="primary">atpE_6</name>
    <name evidence="2" type="ORF">SDC9_16236</name>
</gene>
<comment type="caution">
    <text evidence="2">The sequence shown here is derived from an EMBL/GenBank/DDBJ whole genome shotgun (WGS) entry which is preliminary data.</text>
</comment>
<dbReference type="SUPFAM" id="SSF160527">
    <property type="entry name" value="V-type ATPase subunit E-like"/>
    <property type="match status" value="1"/>
</dbReference>